<evidence type="ECO:0000313" key="5">
    <source>
        <dbReference type="Proteomes" id="UP001374803"/>
    </source>
</evidence>
<dbReference type="SUPFAM" id="SSF51735">
    <property type="entry name" value="NAD(P)-binding Rossmann-fold domains"/>
    <property type="match status" value="1"/>
</dbReference>
<evidence type="ECO:0000256" key="1">
    <source>
        <dbReference type="ARBA" id="ARBA00023002"/>
    </source>
</evidence>
<proteinExistence type="predicted"/>
<evidence type="ECO:0000259" key="3">
    <source>
        <dbReference type="Pfam" id="PF02737"/>
    </source>
</evidence>
<dbReference type="PIRSF" id="PIRSF000105">
    <property type="entry name" value="HCDH"/>
    <property type="match status" value="1"/>
</dbReference>
<evidence type="ECO:0000313" key="4">
    <source>
        <dbReference type="EMBL" id="WXB09383.1"/>
    </source>
</evidence>
<dbReference type="Pfam" id="PF00725">
    <property type="entry name" value="3HCDH"/>
    <property type="match status" value="1"/>
</dbReference>
<dbReference type="Proteomes" id="UP001374803">
    <property type="component" value="Chromosome"/>
</dbReference>
<dbReference type="EMBL" id="CP089983">
    <property type="protein sequence ID" value="WXB09383.1"/>
    <property type="molecule type" value="Genomic_DNA"/>
</dbReference>
<protein>
    <submittedName>
        <fullName evidence="4">3-hydroxyacyl-CoA dehydrogenase NAD-binding domain-containing protein</fullName>
    </submittedName>
</protein>
<feature type="domain" description="3-hydroxyacyl-CoA dehydrogenase NAD binding" evidence="3">
    <location>
        <begin position="12"/>
        <end position="190"/>
    </location>
</feature>
<reference evidence="4" key="1">
    <citation type="submission" date="2021-12" db="EMBL/GenBank/DDBJ databases">
        <title>Discovery of the Pendulisporaceae a myxobacterial family with distinct sporulation behavior and unique specialized metabolism.</title>
        <authorList>
            <person name="Garcia R."/>
            <person name="Popoff A."/>
            <person name="Bader C.D."/>
            <person name="Loehr J."/>
            <person name="Walesch S."/>
            <person name="Walt C."/>
            <person name="Boldt J."/>
            <person name="Bunk B."/>
            <person name="Haeckl F.J.F.P.J."/>
            <person name="Gunesch A.P."/>
            <person name="Birkelbach J."/>
            <person name="Nuebel U."/>
            <person name="Pietschmann T."/>
            <person name="Bach T."/>
            <person name="Mueller R."/>
        </authorList>
    </citation>
    <scope>NUCLEOTIDE SEQUENCE</scope>
    <source>
        <strain evidence="4">MSr11367</strain>
    </source>
</reference>
<dbReference type="InterPro" id="IPR013328">
    <property type="entry name" value="6PGD_dom2"/>
</dbReference>
<dbReference type="InterPro" id="IPR036291">
    <property type="entry name" value="NAD(P)-bd_dom_sf"/>
</dbReference>
<dbReference type="Gene3D" id="3.40.50.720">
    <property type="entry name" value="NAD(P)-binding Rossmann-like Domain"/>
    <property type="match status" value="1"/>
</dbReference>
<dbReference type="InterPro" id="IPR006176">
    <property type="entry name" value="3-OHacyl-CoA_DH_NAD-bd"/>
</dbReference>
<keyword evidence="1" id="KW-0560">Oxidoreductase</keyword>
<evidence type="ECO:0000259" key="2">
    <source>
        <dbReference type="Pfam" id="PF00725"/>
    </source>
</evidence>
<name>A0ABZ2LEM4_9BACT</name>
<dbReference type="SUPFAM" id="SSF48179">
    <property type="entry name" value="6-phosphogluconate dehydrogenase C-terminal domain-like"/>
    <property type="match status" value="1"/>
</dbReference>
<dbReference type="InterPro" id="IPR022694">
    <property type="entry name" value="3-OHacyl-CoA_DH"/>
</dbReference>
<dbReference type="PANTHER" id="PTHR48075:SF5">
    <property type="entry name" value="3-HYDROXYBUTYRYL-COA DEHYDROGENASE"/>
    <property type="match status" value="1"/>
</dbReference>
<sequence length="290" mass="32222">MDSTRKLEFTSVGVVGAGVMGVGVAQDLAQTGHHVVLVDISEQVLDRARKEIRNGVRAFALFGKSAQKVDVKEVLERITFTTDYARLSNVDFVIENVTEKWPIKKEVYERIDPICRPEVVFAVDTSAISITRVGSVTKRPSQVLGMHFMNPVPLKPMVEVIRGFHTTPQTIDTGKRLLAEMNKAAVVVEDVPGFVSNRVLMLTINEAVFLVQDQVASAADVDKIFKGCFEHKMGPLETADLIGLDTILYSIEVLYESFNDDKYRPCPLLKKMVDAGLHGRKSGRGFYDYS</sequence>
<dbReference type="RefSeq" id="WP_394839056.1">
    <property type="nucleotide sequence ID" value="NZ_CP089929.1"/>
</dbReference>
<dbReference type="InterPro" id="IPR008927">
    <property type="entry name" value="6-PGluconate_DH-like_C_sf"/>
</dbReference>
<gene>
    <name evidence="4" type="ORF">LVJ94_19395</name>
</gene>
<feature type="domain" description="3-hydroxyacyl-CoA dehydrogenase C-terminal" evidence="2">
    <location>
        <begin position="193"/>
        <end position="289"/>
    </location>
</feature>
<dbReference type="Pfam" id="PF02737">
    <property type="entry name" value="3HCDH_N"/>
    <property type="match status" value="1"/>
</dbReference>
<dbReference type="Gene3D" id="1.10.1040.10">
    <property type="entry name" value="N-(1-d-carboxylethyl)-l-norvaline Dehydrogenase, domain 2"/>
    <property type="match status" value="1"/>
</dbReference>
<organism evidence="4 5">
    <name type="scientific">Pendulispora rubella</name>
    <dbReference type="NCBI Taxonomy" id="2741070"/>
    <lineage>
        <taxon>Bacteria</taxon>
        <taxon>Pseudomonadati</taxon>
        <taxon>Myxococcota</taxon>
        <taxon>Myxococcia</taxon>
        <taxon>Myxococcales</taxon>
        <taxon>Sorangiineae</taxon>
        <taxon>Pendulisporaceae</taxon>
        <taxon>Pendulispora</taxon>
    </lineage>
</organism>
<keyword evidence="5" id="KW-1185">Reference proteome</keyword>
<dbReference type="InterPro" id="IPR006108">
    <property type="entry name" value="3HC_DH_C"/>
</dbReference>
<accession>A0ABZ2LEM4</accession>
<dbReference type="PANTHER" id="PTHR48075">
    <property type="entry name" value="3-HYDROXYACYL-COA DEHYDROGENASE FAMILY PROTEIN"/>
    <property type="match status" value="1"/>
</dbReference>